<dbReference type="AlphaFoldDB" id="A0A250FXP2"/>
<dbReference type="Proteomes" id="UP001622370">
    <property type="component" value="Unassembled WGS sequence"/>
</dbReference>
<dbReference type="Proteomes" id="UP000217348">
    <property type="component" value="Chromosome"/>
</dbReference>
<accession>A0A250FXP2</accession>
<reference evidence="4" key="3">
    <citation type="submission" date="2017-06" db="EMBL/GenBank/DDBJ databases">
        <title>Capnocytophaga spp. assemblies.</title>
        <authorList>
            <person name="Gulvik C.A."/>
        </authorList>
    </citation>
    <scope>NUCLEOTIDE SEQUENCE [LARGE SCALE GENOMIC DNA]</scope>
    <source>
        <strain evidence="4">H2177</strain>
    </source>
</reference>
<evidence type="ECO:0000259" key="1">
    <source>
        <dbReference type="Pfam" id="PF10592"/>
    </source>
</evidence>
<dbReference type="InterPro" id="IPR018891">
    <property type="entry name" value="AIPR_C"/>
</dbReference>
<protein>
    <submittedName>
        <fullName evidence="3">AIPR family protein</fullName>
    </submittedName>
</protein>
<reference evidence="3" key="4">
    <citation type="submission" date="2024-10" db="EMBL/GenBank/DDBJ databases">
        <authorList>
            <person name="Bergman P."/>
            <person name="Andersson A.F."/>
            <person name="Zangenah S."/>
            <person name="Abbasi N."/>
        </authorList>
    </citation>
    <scope>NUCLEOTIDE SEQUENCE</scope>
    <source>
        <strain evidence="3">W5</strain>
    </source>
</reference>
<evidence type="ECO:0000313" key="4">
    <source>
        <dbReference type="Proteomes" id="UP000217348"/>
    </source>
</evidence>
<name>A0A250FXP2_9FLAO</name>
<gene>
    <name evidence="3" type="ORF">ACI76L_08385</name>
    <name evidence="2" type="ORF">CGC58_08940</name>
</gene>
<reference evidence="2" key="2">
    <citation type="journal article" date="2017" name="Genome Announc.">
        <title>Twelve Complete Reference Genomes of Clinical Isolates in the Capnocytophaga Genus.</title>
        <authorList>
            <person name="Villarma A."/>
            <person name="Gulvik C.A."/>
            <person name="Rowe L.A."/>
            <person name="Sheth M."/>
            <person name="Juieng P."/>
            <person name="Nicholson A.C."/>
            <person name="Loparev V.N."/>
            <person name="McQuiston J.R."/>
        </authorList>
    </citation>
    <scope>NUCLEOTIDE SEQUENCE</scope>
    <source>
        <strain evidence="2">H2177</strain>
    </source>
</reference>
<feature type="domain" description="Abortive phage infection protein C-terminal" evidence="1">
    <location>
        <begin position="256"/>
        <end position="547"/>
    </location>
</feature>
<dbReference type="OrthoDB" id="9806213at2"/>
<evidence type="ECO:0000313" key="3">
    <source>
        <dbReference type="EMBL" id="MFK8293796.1"/>
    </source>
</evidence>
<evidence type="ECO:0000313" key="2">
    <source>
        <dbReference type="EMBL" id="ATA89843.1"/>
    </source>
</evidence>
<dbReference type="KEGG" id="csto:CGC58_08940"/>
<dbReference type="Pfam" id="PF10592">
    <property type="entry name" value="AIPR"/>
    <property type="match status" value="1"/>
</dbReference>
<evidence type="ECO:0000313" key="5">
    <source>
        <dbReference type="Proteomes" id="UP001622370"/>
    </source>
</evidence>
<organism evidence="2 4">
    <name type="scientific">Capnocytophaga stomatis</name>
    <dbReference type="NCBI Taxonomy" id="1848904"/>
    <lineage>
        <taxon>Bacteria</taxon>
        <taxon>Pseudomonadati</taxon>
        <taxon>Bacteroidota</taxon>
        <taxon>Flavobacteriia</taxon>
        <taxon>Flavobacteriales</taxon>
        <taxon>Flavobacteriaceae</taxon>
        <taxon>Capnocytophaga</taxon>
    </lineage>
</organism>
<proteinExistence type="predicted"/>
<dbReference type="RefSeq" id="WP_095896403.1">
    <property type="nucleotide sequence ID" value="NZ_CP022387.1"/>
</dbReference>
<sequence length="582" mass="67400">MDSIIKSYLNNFINRYSIDSSIPESDKFEYFSTFSILSQEINGNILKNDLETISTGKAKGVDTIAFSINKKLILNSDELNNFSNQSLFVDAFFIQSKTSNGFSDSELGNFLDVIIDFFSDSPKYNIPEFENSKDIYSKIIENLANVREFNLHCLYVSLGNKQEGSTTIGATKDIKTKQLKKYDLFDNVNVELIDKTTLLKYHKKVITPLRSTIKFENKIQLTGITDVEEAYIGFIPFLEFKKLIMDESETKIKSLFNDNLRDFLGLDNPINQGIKKTLQMNKFNEFSLLNNGVTVIADSNIGKGNTLILENYQIVNGCQTSNVLFECKDIPNIDNVLIPLKVVITKKEELRDEIILTTNSQSRFTEEQLFAITQFQKTLEDFYTSNKNLDGLYYERRTNQYINLSINRGNIIEIREQLKSFIAMFFDLPHLVAGNIGKVIKIHKDKFFQKDHEPISYYVSGLLSSKWDKLLLREDKEYKQFNKYRYHIFMGVRYLIEDLPFQSSYLNKPKNYSIKTSEGKRENSFNKLLQVIRDENNLEQVIDTAINIFKTVDYERTKRGAYSGPITDEYINKLQNHINSEN</sequence>
<reference evidence="3 5" key="1">
    <citation type="journal article" date="2016" name="Sci. Rep.">
        <title>Whole genome sequencing identifies a novel species of the genus Capnocytophaga isolated from dog and cat bite wounds in humans.</title>
        <authorList>
            <person name="Zangenah S."/>
            <person name="Abbasi N."/>
            <person name="Andersson A.F."/>
            <person name="Bergman P."/>
        </authorList>
    </citation>
    <scope>NUCLEOTIDE SEQUENCE [LARGE SCALE GENOMIC DNA]</scope>
    <source>
        <strain evidence="3 5">W5</strain>
    </source>
</reference>
<keyword evidence="5" id="KW-1185">Reference proteome</keyword>
<dbReference type="EMBL" id="CP022387">
    <property type="protein sequence ID" value="ATA89843.1"/>
    <property type="molecule type" value="Genomic_DNA"/>
</dbReference>
<dbReference type="EMBL" id="JBJGWJ010000005">
    <property type="protein sequence ID" value="MFK8293796.1"/>
    <property type="molecule type" value="Genomic_DNA"/>
</dbReference>